<dbReference type="Pfam" id="PF01992">
    <property type="entry name" value="vATP-synt_AC39"/>
    <property type="match status" value="1"/>
</dbReference>
<dbReference type="Proteomes" id="UP000269352">
    <property type="component" value="Unassembled WGS sequence"/>
</dbReference>
<name>A0A388T980_TERA1</name>
<keyword evidence="2" id="KW-1185">Reference proteome</keyword>
<accession>A0A388T980</accession>
<dbReference type="InterPro" id="IPR050873">
    <property type="entry name" value="V-ATPase_V0D/AC39_subunit"/>
</dbReference>
<dbReference type="EMBL" id="BGZN01000006">
    <property type="protein sequence ID" value="GBR73083.1"/>
    <property type="molecule type" value="Genomic_DNA"/>
</dbReference>
<dbReference type="PANTHER" id="PTHR38682">
    <property type="entry name" value="V-TYPE ATP SYNTHASE SUBUNIT C"/>
    <property type="match status" value="1"/>
</dbReference>
<sequence length="249" mass="28520">MTGLGFLLGRVRSREARLLTAAELNKAGSAEAETFEQLEDKLNQELADLRRALFQDTDLADICWLKYDFHNLKILLKEKLTEQSLDHYLLPLGKDSLADFDQTLTRRAAEIYEKTADFCQLDYFVDQEYLRALQALAKKQDRYIQAYIRAQAAIAEYKYNYDPAAAAETLRQKFPGIEMPDTLDEGAVEKALEDYANKQLFAGRYGCGAAAILAFVQAKENEIKNLKILYLSRSRALPDLQKYLRYSYV</sequence>
<evidence type="ECO:0000313" key="1">
    <source>
        <dbReference type="EMBL" id="GBR73083.1"/>
    </source>
</evidence>
<dbReference type="InterPro" id="IPR036079">
    <property type="entry name" value="ATPase_csu/dsu_sf"/>
</dbReference>
<proteinExistence type="predicted"/>
<evidence type="ECO:0000313" key="2">
    <source>
        <dbReference type="Proteomes" id="UP000269352"/>
    </source>
</evidence>
<dbReference type="GO" id="GO:0046961">
    <property type="term" value="F:proton-transporting ATPase activity, rotational mechanism"/>
    <property type="evidence" value="ECO:0007669"/>
    <property type="project" value="InterPro"/>
</dbReference>
<dbReference type="SUPFAM" id="SSF103486">
    <property type="entry name" value="V-type ATP synthase subunit C"/>
    <property type="match status" value="1"/>
</dbReference>
<reference evidence="1 2" key="1">
    <citation type="journal article" date="2019" name="ISME J.">
        <title>Genome analyses of uncultured TG2/ZB3 bacteria in 'Margulisbacteria' specifically attached to ectosymbiotic spirochetes of protists in the termite gut.</title>
        <authorList>
            <person name="Utami Y.D."/>
            <person name="Kuwahara H."/>
            <person name="Igai K."/>
            <person name="Murakami T."/>
            <person name="Sugaya K."/>
            <person name="Morikawa T."/>
            <person name="Nagura Y."/>
            <person name="Yuki M."/>
            <person name="Deevong P."/>
            <person name="Inoue T."/>
            <person name="Kihara K."/>
            <person name="Lo N."/>
            <person name="Yamada A."/>
            <person name="Ohkuma M."/>
            <person name="Hongoh Y."/>
        </authorList>
    </citation>
    <scope>NUCLEOTIDE SEQUENCE [LARGE SCALE GENOMIC DNA]</scope>
    <source>
        <strain evidence="1">NkOx7-01</strain>
    </source>
</reference>
<dbReference type="PANTHER" id="PTHR38682:SF1">
    <property type="entry name" value="V-TYPE ATP SYNTHASE SUBUNIT C"/>
    <property type="match status" value="1"/>
</dbReference>
<organism evidence="1 2">
    <name type="scientific">Termititenax aidoneus</name>
    <dbReference type="NCBI Taxonomy" id="2218524"/>
    <lineage>
        <taxon>Bacteria</taxon>
        <taxon>Bacillati</taxon>
        <taxon>Candidatus Margulisiibacteriota</taxon>
        <taxon>Candidatus Termititenacia</taxon>
        <taxon>Candidatus Termititenacales</taxon>
        <taxon>Candidatus Termititenacaceae</taxon>
        <taxon>Candidatus Termititenax</taxon>
    </lineage>
</organism>
<dbReference type="AlphaFoldDB" id="A0A388T980"/>
<gene>
    <name evidence="1" type="primary">ntpC</name>
    <name evidence="1" type="ORF">NO1_0529</name>
</gene>
<comment type="caution">
    <text evidence="1">The sequence shown here is derived from an EMBL/GenBank/DDBJ whole genome shotgun (WGS) entry which is preliminary data.</text>
</comment>
<dbReference type="InterPro" id="IPR002843">
    <property type="entry name" value="ATPase_V0-cplx_csu/dsu"/>
</dbReference>
<protein>
    <submittedName>
        <fullName evidence="1">Vacuolar type H+-transporting ATPase subunit C</fullName>
    </submittedName>
</protein>